<dbReference type="Proteomes" id="UP000008206">
    <property type="component" value="Chromosome"/>
</dbReference>
<organism evidence="1 2">
    <name type="scientific">Gloeothece verrucosa (strain PCC 7822)</name>
    <name type="common">Cyanothece sp. (strain PCC 7822)</name>
    <dbReference type="NCBI Taxonomy" id="497965"/>
    <lineage>
        <taxon>Bacteria</taxon>
        <taxon>Bacillati</taxon>
        <taxon>Cyanobacteriota</taxon>
        <taxon>Cyanophyceae</taxon>
        <taxon>Oscillatoriophycideae</taxon>
        <taxon>Chroococcales</taxon>
        <taxon>Aphanothecaceae</taxon>
        <taxon>Gloeothece</taxon>
        <taxon>Gloeothece verrucosa</taxon>
    </lineage>
</organism>
<dbReference type="SUPFAM" id="SSF82679">
    <property type="entry name" value="N-utilization substance G protein NusG, N-terminal domain"/>
    <property type="match status" value="1"/>
</dbReference>
<dbReference type="RefSeq" id="WP_013324652.1">
    <property type="nucleotide sequence ID" value="NC_014501.1"/>
</dbReference>
<dbReference type="KEGG" id="cyj:Cyan7822_4708"/>
<dbReference type="EMBL" id="CP002198">
    <property type="protein sequence ID" value="ADN16612.1"/>
    <property type="molecule type" value="Genomic_DNA"/>
</dbReference>
<accession>E0UEP4</accession>
<dbReference type="STRING" id="497965.Cyan7822_4708"/>
<dbReference type="AlphaFoldDB" id="E0UEP4"/>
<protein>
    <submittedName>
        <fullName evidence="1">Chromosome segregation ATPase-like protein</fullName>
    </submittedName>
</protein>
<evidence type="ECO:0000313" key="1">
    <source>
        <dbReference type="EMBL" id="ADN16612.1"/>
    </source>
</evidence>
<proteinExistence type="predicted"/>
<dbReference type="OrthoDB" id="495375at2"/>
<dbReference type="InterPro" id="IPR036735">
    <property type="entry name" value="NGN_dom_sf"/>
</dbReference>
<reference evidence="2" key="1">
    <citation type="journal article" date="2011" name="MBio">
        <title>Novel metabolic attributes of the genus Cyanothece, comprising a group of unicellular nitrogen-fixing Cyanobacteria.</title>
        <authorList>
            <person name="Bandyopadhyay A."/>
            <person name="Elvitigala T."/>
            <person name="Welsh E."/>
            <person name="Stockel J."/>
            <person name="Liberton M."/>
            <person name="Min H."/>
            <person name="Sherman L.A."/>
            <person name="Pakrasi H.B."/>
        </authorList>
    </citation>
    <scope>NUCLEOTIDE SEQUENCE [LARGE SCALE GENOMIC DNA]</scope>
    <source>
        <strain evidence="2">PCC 7822</strain>
    </source>
</reference>
<dbReference type="GO" id="GO:0006354">
    <property type="term" value="P:DNA-templated transcription elongation"/>
    <property type="evidence" value="ECO:0007669"/>
    <property type="project" value="InterPro"/>
</dbReference>
<sequence>MNWYLVSLRPNKRELFLKYLAIAIEKNQLQDLFLETIVPNDPIYKDMVLLHLNDLKTARSHLQLIEHFQKIEPRPIAPEQISRILET</sequence>
<name>E0UEP4_GLOV7</name>
<dbReference type="HOGENOM" id="CLU_176865_0_0_3"/>
<gene>
    <name evidence="1" type="ordered locus">Cyan7822_4708</name>
</gene>
<evidence type="ECO:0000313" key="2">
    <source>
        <dbReference type="Proteomes" id="UP000008206"/>
    </source>
</evidence>
<keyword evidence="2" id="KW-1185">Reference proteome</keyword>
<dbReference type="eggNOG" id="ENOG5033A9C">
    <property type="taxonomic scope" value="Bacteria"/>
</dbReference>